<evidence type="ECO:0000256" key="1">
    <source>
        <dbReference type="SAM" id="Phobius"/>
    </source>
</evidence>
<sequence length="77" mass="8468">MLEANAFRNMMLIGGVVVVAIVIACFFKAPLVPLDEQAKTNYENVMHADLGDTNHLTGYQAVLFTIQGKTRGAVEHY</sequence>
<name>A0A268NW01_SHOCL</name>
<keyword evidence="1" id="KW-0812">Transmembrane</keyword>
<organism evidence="2 3">
    <name type="scientific">Shouchella clausii</name>
    <name type="common">Alkalihalobacillus clausii</name>
    <dbReference type="NCBI Taxonomy" id="79880"/>
    <lineage>
        <taxon>Bacteria</taxon>
        <taxon>Bacillati</taxon>
        <taxon>Bacillota</taxon>
        <taxon>Bacilli</taxon>
        <taxon>Bacillales</taxon>
        <taxon>Bacillaceae</taxon>
        <taxon>Shouchella</taxon>
    </lineage>
</organism>
<dbReference type="AlphaFoldDB" id="A0A268NW01"/>
<dbReference type="Proteomes" id="UP000216207">
    <property type="component" value="Unassembled WGS sequence"/>
</dbReference>
<dbReference type="EMBL" id="NPCC01000031">
    <property type="protein sequence ID" value="PAE87682.1"/>
    <property type="molecule type" value="Genomic_DNA"/>
</dbReference>
<keyword evidence="1" id="KW-0472">Membrane</keyword>
<gene>
    <name evidence="2" type="ORF">CHH72_17090</name>
</gene>
<accession>A0A268NW01</accession>
<dbReference type="RefSeq" id="WP_062750862.1">
    <property type="nucleotide sequence ID" value="NZ_NPCC01000031.1"/>
</dbReference>
<comment type="caution">
    <text evidence="2">The sequence shown here is derived from an EMBL/GenBank/DDBJ whole genome shotgun (WGS) entry which is preliminary data.</text>
</comment>
<evidence type="ECO:0000313" key="3">
    <source>
        <dbReference type="Proteomes" id="UP000216207"/>
    </source>
</evidence>
<feature type="transmembrane region" description="Helical" evidence="1">
    <location>
        <begin position="6"/>
        <end position="27"/>
    </location>
</feature>
<proteinExistence type="predicted"/>
<evidence type="ECO:0000313" key="2">
    <source>
        <dbReference type="EMBL" id="PAE87682.1"/>
    </source>
</evidence>
<protein>
    <submittedName>
        <fullName evidence="2">Uncharacterized protein</fullName>
    </submittedName>
</protein>
<reference evidence="2 3" key="1">
    <citation type="submission" date="2017-07" db="EMBL/GenBank/DDBJ databases">
        <title>Isolation and whole genome analysis of endospore-forming bacteria from heroin.</title>
        <authorList>
            <person name="Kalinowski J."/>
            <person name="Ahrens B."/>
            <person name="Al-Dilaimi A."/>
            <person name="Winkler A."/>
            <person name="Wibberg D."/>
            <person name="Schleenbecker U."/>
            <person name="Ruckert C."/>
            <person name="Wolfel R."/>
            <person name="Grass G."/>
        </authorList>
    </citation>
    <scope>NUCLEOTIDE SEQUENCE [LARGE SCALE GENOMIC DNA]</scope>
    <source>
        <strain evidence="2 3">7539</strain>
    </source>
</reference>
<keyword evidence="1" id="KW-1133">Transmembrane helix</keyword>